<keyword evidence="4" id="KW-1185">Reference proteome</keyword>
<accession>A0A1B7Y477</accession>
<comment type="caution">
    <text evidence="3">The sequence shown here is derived from an EMBL/GenBank/DDBJ whole genome shotgun (WGS) entry which is preliminary data.</text>
</comment>
<dbReference type="GO" id="GO:0016042">
    <property type="term" value="P:lipid catabolic process"/>
    <property type="evidence" value="ECO:0007669"/>
    <property type="project" value="InterPro"/>
</dbReference>
<dbReference type="VEuPathDB" id="FungiDB:CH63R_10951"/>
<reference evidence="4" key="1">
    <citation type="journal article" date="2017" name="BMC Genomics">
        <title>Gapless genome assembly of Colletotrichum higginsianum reveals chromosome structure and association of transposable elements with secondary metabolite gene clusters.</title>
        <authorList>
            <person name="Dallery J.-F."/>
            <person name="Lapalu N."/>
            <person name="Zampounis A."/>
            <person name="Pigne S."/>
            <person name="Luyten I."/>
            <person name="Amselem J."/>
            <person name="Wittenberg A.H.J."/>
            <person name="Zhou S."/>
            <person name="de Queiroz M.V."/>
            <person name="Robin G.P."/>
            <person name="Auger A."/>
            <person name="Hainaut M."/>
            <person name="Henrissat B."/>
            <person name="Kim K.-T."/>
            <person name="Lee Y.-H."/>
            <person name="Lespinet O."/>
            <person name="Schwartz D.C."/>
            <person name="Thon M.R."/>
            <person name="O'Connell R.J."/>
        </authorList>
    </citation>
    <scope>NUCLEOTIDE SEQUENCE [LARGE SCALE GENOMIC DNA]</scope>
    <source>
        <strain evidence="4">IMI 349063</strain>
    </source>
</reference>
<dbReference type="Gene3D" id="3.40.50.1820">
    <property type="entry name" value="alpha/beta hydrolase"/>
    <property type="match status" value="2"/>
</dbReference>
<proteinExistence type="predicted"/>
<name>A0A1B7Y477_COLHI</name>
<evidence type="ECO:0000313" key="4">
    <source>
        <dbReference type="Proteomes" id="UP000092177"/>
    </source>
</evidence>
<dbReference type="PANTHER" id="PTHR34853">
    <property type="match status" value="1"/>
</dbReference>
<feature type="domain" description="AB hydrolase-1" evidence="2">
    <location>
        <begin position="144"/>
        <end position="432"/>
    </location>
</feature>
<dbReference type="GeneID" id="28870032"/>
<sequence length="473" mass="51042">MRPFIILAAALLGAVNALDPICDAECQKGCDEACQAAIQTTYEAESALWVGDIVSDPFYSTPANSTGAKPGDILRWEDVPAEQLTSNWTIPAGLSLSRLLYVTEDVDRKPIPASAWVLLPFHNPFAKPGGGGGGAEQNKLRTVVWTHGTAGRSRLCAPTNNKGLYYDWKAPFILAESGYAVIAPDYAGQGSDIPQGFMYESGWLHVADVAYSLVAARKAIGDLLGSKWVVYGHSEGGMTAWRTNERLAQPGQEALLAAGEFLGSVAAAPALRPQKLIPASLTRAQGQPARDPFSVYFLQSLAALFPDQIKVADYLGEVPLQRLGALDKSCFQSGFAIVGGFTPEQLYRNTSWLTHPVTDDWAVRYNGQGPHSVKAPMLVISGEDDTITPNDLTLDDFNKTCAAFPGSSIHARVYPDMGHGQVLEAARADIAAWIDARFEGVPVPEGCVKEDVETITKRYATRDIFWHGSVVPF</sequence>
<dbReference type="GO" id="GO:0004806">
    <property type="term" value="F:triacylglycerol lipase activity"/>
    <property type="evidence" value="ECO:0007669"/>
    <property type="project" value="InterPro"/>
</dbReference>
<evidence type="ECO:0000313" key="3">
    <source>
        <dbReference type="EMBL" id="OBR06831.1"/>
    </source>
</evidence>
<dbReference type="InterPro" id="IPR005152">
    <property type="entry name" value="Lipase_secreted"/>
</dbReference>
<evidence type="ECO:0000259" key="2">
    <source>
        <dbReference type="Pfam" id="PF12697"/>
    </source>
</evidence>
<gene>
    <name evidence="3" type="ORF">CH63R_10951</name>
</gene>
<feature type="chain" id="PRO_5008601306" evidence="1">
    <location>
        <begin position="18"/>
        <end position="473"/>
    </location>
</feature>
<dbReference type="PANTHER" id="PTHR34853:SF1">
    <property type="entry name" value="LIPASE 5"/>
    <property type="match status" value="1"/>
</dbReference>
<protein>
    <submittedName>
        <fullName evidence="3">Putative Secretory lipase</fullName>
    </submittedName>
</protein>
<dbReference type="InterPro" id="IPR029058">
    <property type="entry name" value="AB_hydrolase_fold"/>
</dbReference>
<dbReference type="Proteomes" id="UP000092177">
    <property type="component" value="Unassembled WGS sequence"/>
</dbReference>
<dbReference type="EMBL" id="LTAN01000007">
    <property type="protein sequence ID" value="OBR06831.1"/>
    <property type="molecule type" value="Genomic_DNA"/>
</dbReference>
<keyword evidence="1" id="KW-0732">Signal</keyword>
<dbReference type="AlphaFoldDB" id="A0A1B7Y477"/>
<dbReference type="OrthoDB" id="5382058at2759"/>
<dbReference type="PIRSF" id="PIRSF029171">
    <property type="entry name" value="Esterase_LipA"/>
    <property type="match status" value="1"/>
</dbReference>
<dbReference type="SUPFAM" id="SSF53474">
    <property type="entry name" value="alpha/beta-Hydrolases"/>
    <property type="match status" value="1"/>
</dbReference>
<dbReference type="InterPro" id="IPR000073">
    <property type="entry name" value="AB_hydrolase_1"/>
</dbReference>
<feature type="signal peptide" evidence="1">
    <location>
        <begin position="1"/>
        <end position="17"/>
    </location>
</feature>
<dbReference type="Pfam" id="PF12697">
    <property type="entry name" value="Abhydrolase_6"/>
    <property type="match status" value="1"/>
</dbReference>
<evidence type="ECO:0000256" key="1">
    <source>
        <dbReference type="SAM" id="SignalP"/>
    </source>
</evidence>
<organism evidence="3 4">
    <name type="scientific">Colletotrichum higginsianum (strain IMI 349063)</name>
    <name type="common">Crucifer anthracnose fungus</name>
    <dbReference type="NCBI Taxonomy" id="759273"/>
    <lineage>
        <taxon>Eukaryota</taxon>
        <taxon>Fungi</taxon>
        <taxon>Dikarya</taxon>
        <taxon>Ascomycota</taxon>
        <taxon>Pezizomycotina</taxon>
        <taxon>Sordariomycetes</taxon>
        <taxon>Hypocreomycetidae</taxon>
        <taxon>Glomerellales</taxon>
        <taxon>Glomerellaceae</taxon>
        <taxon>Colletotrichum</taxon>
        <taxon>Colletotrichum destructivum species complex</taxon>
    </lineage>
</organism>
<dbReference type="RefSeq" id="XP_018155349.1">
    <property type="nucleotide sequence ID" value="XM_018305925.1"/>
</dbReference>
<dbReference type="KEGG" id="chig:CH63R_10951"/>